<name>A0A810QFA1_9FIRM</name>
<dbReference type="RefSeq" id="WP_187032729.1">
    <property type="nucleotide sequence ID" value="NZ_AP023420.1"/>
</dbReference>
<feature type="signal peptide" evidence="1">
    <location>
        <begin position="1"/>
        <end position="20"/>
    </location>
</feature>
<dbReference type="Gene3D" id="3.40.190.10">
    <property type="entry name" value="Periplasmic binding protein-like II"/>
    <property type="match status" value="2"/>
</dbReference>
<proteinExistence type="predicted"/>
<dbReference type="PANTHER" id="PTHR30024">
    <property type="entry name" value="ALIPHATIC SULFONATES-BINDING PROTEIN-RELATED"/>
    <property type="match status" value="1"/>
</dbReference>
<dbReference type="PROSITE" id="PS51257">
    <property type="entry name" value="PROKAR_LIPOPROTEIN"/>
    <property type="match status" value="1"/>
</dbReference>
<dbReference type="Proteomes" id="UP000679848">
    <property type="component" value="Chromosome"/>
</dbReference>
<dbReference type="SUPFAM" id="SSF53850">
    <property type="entry name" value="Periplasmic binding protein-like II"/>
    <property type="match status" value="1"/>
</dbReference>
<feature type="chain" id="PRO_5038536044" description="SsuA/THI5-like domain-containing protein" evidence="1">
    <location>
        <begin position="21"/>
        <end position="372"/>
    </location>
</feature>
<feature type="domain" description="SsuA/THI5-like" evidence="2">
    <location>
        <begin position="147"/>
        <end position="256"/>
    </location>
</feature>
<organism evidence="3 4">
    <name type="scientific">Pusillibacter faecalis</name>
    <dbReference type="NCBI Taxonomy" id="2714358"/>
    <lineage>
        <taxon>Bacteria</taxon>
        <taxon>Bacillati</taxon>
        <taxon>Bacillota</taxon>
        <taxon>Clostridia</taxon>
        <taxon>Eubacteriales</taxon>
        <taxon>Oscillospiraceae</taxon>
        <taxon>Pusillibacter</taxon>
    </lineage>
</organism>
<gene>
    <name evidence="3" type="ORF">MM59RIKEN_16400</name>
</gene>
<keyword evidence="4" id="KW-1185">Reference proteome</keyword>
<evidence type="ECO:0000313" key="3">
    <source>
        <dbReference type="EMBL" id="BCK84321.1"/>
    </source>
</evidence>
<accession>A0A810QFA1</accession>
<reference evidence="3" key="1">
    <citation type="submission" date="2020-09" db="EMBL/GenBank/DDBJ databases">
        <title>New species isolated from human feces.</title>
        <authorList>
            <person name="Kitahara M."/>
            <person name="Shigeno Y."/>
            <person name="Shime M."/>
            <person name="Matsumoto Y."/>
            <person name="Nakamura S."/>
            <person name="Motooka D."/>
            <person name="Fukuoka S."/>
            <person name="Nishikawa H."/>
            <person name="Benno Y."/>
        </authorList>
    </citation>
    <scope>NUCLEOTIDE SEQUENCE</scope>
    <source>
        <strain evidence="3">MM59</strain>
    </source>
</reference>
<keyword evidence="1" id="KW-0732">Signal</keyword>
<dbReference type="EMBL" id="AP023420">
    <property type="protein sequence ID" value="BCK84321.1"/>
    <property type="molecule type" value="Genomic_DNA"/>
</dbReference>
<dbReference type="KEGG" id="pfaa:MM59RIKEN_16400"/>
<dbReference type="AlphaFoldDB" id="A0A810QFA1"/>
<dbReference type="PANTHER" id="PTHR30024:SF42">
    <property type="entry name" value="ALIPHATIC SULFONATES-BINDING PROTEIN-RELATED"/>
    <property type="match status" value="1"/>
</dbReference>
<evidence type="ECO:0000313" key="4">
    <source>
        <dbReference type="Proteomes" id="UP000679848"/>
    </source>
</evidence>
<evidence type="ECO:0000259" key="2">
    <source>
        <dbReference type="Pfam" id="PF09084"/>
    </source>
</evidence>
<dbReference type="Pfam" id="PF09084">
    <property type="entry name" value="NMT1"/>
    <property type="match status" value="1"/>
</dbReference>
<evidence type="ECO:0000256" key="1">
    <source>
        <dbReference type="SAM" id="SignalP"/>
    </source>
</evidence>
<dbReference type="InterPro" id="IPR015168">
    <property type="entry name" value="SsuA/THI5"/>
</dbReference>
<sequence>MMKKLTALILALGMVLSLCACGGEAGTPDSQDGETDSGLVDVPTSGQNVVQTAVPLIAGEQLGTWEKLGLNVTRTHYVSGPPQLEANPSGDWDIGWIGAPAAITGVLTYNMKVISLSGYDYSNKAFCRADSPLAKAAEGPISETLGTAEDWKGLTILVGKGTVCDADLMFMLERLGLTEEDVNIVNSDVDKGYQAFISGSADVYFSTGTYTPMLEENPDYVCCHTMGGMDAAMAGNIIAEADYLAENEDTVVKYLAGALEILLWLGDEANQEQGAEWFSQVMLEDFGTETTVEAALASEKMTEFRDLSFYEDLCKVQENGLTGMQNEFAKFFDIQVAIGSRDAADRDAVIAAVDCSYLEKAIELYKSTHSDQ</sequence>
<protein>
    <recommendedName>
        <fullName evidence="2">SsuA/THI5-like domain-containing protein</fullName>
    </recommendedName>
</protein>